<accession>A0ACC0I6C8</accession>
<organism evidence="1 2">
    <name type="scientific">Camellia lanceoleosa</name>
    <dbReference type="NCBI Taxonomy" id="1840588"/>
    <lineage>
        <taxon>Eukaryota</taxon>
        <taxon>Viridiplantae</taxon>
        <taxon>Streptophyta</taxon>
        <taxon>Embryophyta</taxon>
        <taxon>Tracheophyta</taxon>
        <taxon>Spermatophyta</taxon>
        <taxon>Magnoliopsida</taxon>
        <taxon>eudicotyledons</taxon>
        <taxon>Gunneridae</taxon>
        <taxon>Pentapetalae</taxon>
        <taxon>asterids</taxon>
        <taxon>Ericales</taxon>
        <taxon>Theaceae</taxon>
        <taxon>Camellia</taxon>
    </lineage>
</organism>
<comment type="caution">
    <text evidence="1">The sequence shown here is derived from an EMBL/GenBank/DDBJ whole genome shotgun (WGS) entry which is preliminary data.</text>
</comment>
<dbReference type="Proteomes" id="UP001060215">
    <property type="component" value="Chromosome 6"/>
</dbReference>
<gene>
    <name evidence="1" type="ORF">LOK49_LG03G03073</name>
</gene>
<reference evidence="1 2" key="1">
    <citation type="journal article" date="2022" name="Plant J.">
        <title>Chromosome-level genome of Camellia lanceoleosa provides a valuable resource for understanding genome evolution and self-incompatibility.</title>
        <authorList>
            <person name="Gong W."/>
            <person name="Xiao S."/>
            <person name="Wang L."/>
            <person name="Liao Z."/>
            <person name="Chang Y."/>
            <person name="Mo W."/>
            <person name="Hu G."/>
            <person name="Li W."/>
            <person name="Zhao G."/>
            <person name="Zhu H."/>
            <person name="Hu X."/>
            <person name="Ji K."/>
            <person name="Xiang X."/>
            <person name="Song Q."/>
            <person name="Yuan D."/>
            <person name="Jin S."/>
            <person name="Zhang L."/>
        </authorList>
    </citation>
    <scope>NUCLEOTIDE SEQUENCE [LARGE SCALE GENOMIC DNA]</scope>
    <source>
        <strain evidence="1">SQ_2022a</strain>
    </source>
</reference>
<evidence type="ECO:0000313" key="2">
    <source>
        <dbReference type="Proteomes" id="UP001060215"/>
    </source>
</evidence>
<protein>
    <submittedName>
        <fullName evidence="1">Pentatricopeptide repeat-containing protein</fullName>
    </submittedName>
</protein>
<dbReference type="EMBL" id="CM045763">
    <property type="protein sequence ID" value="KAI8021452.1"/>
    <property type="molecule type" value="Genomic_DNA"/>
</dbReference>
<keyword evidence="2" id="KW-1185">Reference proteome</keyword>
<name>A0ACC0I6C8_9ERIC</name>
<proteinExistence type="predicted"/>
<sequence length="374" mass="42364">MCKHKKALAVHELFVKFTSCFGIQPTLEAYYVLIEGFLDVHLTDMAWGLFKEMKTVGCAPDFFTYNLLLDDLGKSGRVDEIFELHEEMLSRGCKPNTITHNIVIDGLVKCNRIEKAVDLYYDLINGDFNPTPCTYGPLIDGLLKLGNLDEARSFFVEMVDYGCKPNCAIYNILINGFGKGGDVETACELFNRMVKEGIRLDLKSHTILVDCLCMVGKVDDVVHYFEELKSTGIDPDLRFGNPDRAYAVYEKMMAGGCSPNPGHLHGFLITFECFGVTPRLFIVLISDAGTQGTNLYKKNRKLQTSKQKRDILLAEAGFLRPRCRYLLKIQSPKLEEDLVQPRNSVSFQLYDLKQQGFIERQELMSWTGNLLTEL</sequence>
<evidence type="ECO:0000313" key="1">
    <source>
        <dbReference type="EMBL" id="KAI8021452.1"/>
    </source>
</evidence>